<dbReference type="eggNOG" id="KOG3104">
    <property type="taxonomic scope" value="Eukaryota"/>
</dbReference>
<protein>
    <recommendedName>
        <fullName evidence="3">DUF6533 domain-containing protein</fullName>
    </recommendedName>
</protein>
<dbReference type="Pfam" id="PF09174">
    <property type="entry name" value="Maf1"/>
    <property type="match status" value="1"/>
</dbReference>
<keyword evidence="5" id="KW-1185">Reference proteome</keyword>
<keyword evidence="2" id="KW-0472">Membrane</keyword>
<dbReference type="AlphaFoldDB" id="S8FIZ2"/>
<dbReference type="InterPro" id="IPR015257">
    <property type="entry name" value="Maf1"/>
</dbReference>
<evidence type="ECO:0000313" key="5">
    <source>
        <dbReference type="Proteomes" id="UP000015241"/>
    </source>
</evidence>
<accession>S8FIZ2</accession>
<evidence type="ECO:0000313" key="4">
    <source>
        <dbReference type="EMBL" id="EPT01396.1"/>
    </source>
</evidence>
<sequence length="789" mass="88112">MSYDSPQVTQEQAIAARLTFINTCCHMAAATMIFHEHMMTISQEVRYVWGQRLTGATIIFLLNRYMVLILGVTIILQTVAWDTPLSCEATIVLYDVVSIILYIIIAVFAALRAYAIGGQRWRLSLVIFALGLPMAIANIYFAAKSSYAYVLMIDGQPICDYTDYYSVNVFNQCVSSSQTYVFTISHISPCFQWCVMLFLVATRLCSVLSDALLVGITLFTTLWTRRTLRHGVAQAPLTMLIARDGSVYFISLLILNVLLMVFRSVHGAVTNYISVFVAPLSSILISRFMLNLRHVFYMQSMGRGTSMIGNMGEPLDQRWYSGSSGTSSDFRVAPSPLVPKSLLECDSHRFVSEDPAEDAVDWIPDDIELRARVAPASPSAPPPLYPTRLRYNGLLASNDDNDNEKASTRTTVGDTALHNPRNDTRIMKFIDIPDLSRLAQRLEHDGAECSVRTRIEAYSCKNIKRDKKLFKLLESAYIDEVSNSPPVPSFIALDESTPFGPMSDPNARKTFHTMIAMLNLAYEDHEFSDVKPTDFHREEPADVLNSLSTALLTYRGTHAPRTYSAYPRSAPGMFPSSLPTSSSPVDHMRQSPNAPPKAVSGTHPVLYRAIDDAIGVAECEVYSYEPPMVEFDPHANDFEDDEDDVASVGEEDSASSDEELLFEPDPYDVDEAGDQPSQRIPADGQVSPSSGETASSDEPIFRIPSSTRIRMRRRGSLLWSCHYFFYNRKLKRVLFITVWSRRPTSAEWMRDEEMVEDTSYVSKGERFLGWEGAIGAGARAMGLRAAIAV</sequence>
<feature type="transmembrane region" description="Helical" evidence="2">
    <location>
        <begin position="271"/>
        <end position="290"/>
    </location>
</feature>
<dbReference type="GO" id="GO:0000994">
    <property type="term" value="F:RNA polymerase III core binding"/>
    <property type="evidence" value="ECO:0007669"/>
    <property type="project" value="TreeGrafter"/>
</dbReference>
<evidence type="ECO:0000259" key="3">
    <source>
        <dbReference type="Pfam" id="PF20151"/>
    </source>
</evidence>
<gene>
    <name evidence="4" type="ORF">FOMPIDRAFT_96165</name>
</gene>
<feature type="transmembrane region" description="Helical" evidence="2">
    <location>
        <begin position="14"/>
        <end position="34"/>
    </location>
</feature>
<evidence type="ECO:0000256" key="2">
    <source>
        <dbReference type="SAM" id="Phobius"/>
    </source>
</evidence>
<proteinExistence type="predicted"/>
<feature type="compositionally biased region" description="Polar residues" evidence="1">
    <location>
        <begin position="686"/>
        <end position="696"/>
    </location>
</feature>
<feature type="transmembrane region" description="Helical" evidence="2">
    <location>
        <begin position="55"/>
        <end position="79"/>
    </location>
</feature>
<feature type="transmembrane region" description="Helical" evidence="2">
    <location>
        <begin position="245"/>
        <end position="265"/>
    </location>
</feature>
<dbReference type="EMBL" id="KE504142">
    <property type="protein sequence ID" value="EPT01396.1"/>
    <property type="molecule type" value="Genomic_DNA"/>
</dbReference>
<dbReference type="Pfam" id="PF20151">
    <property type="entry name" value="DUF6533"/>
    <property type="match status" value="1"/>
</dbReference>
<dbReference type="PANTHER" id="PTHR22504:SF0">
    <property type="entry name" value="REPRESSOR OF RNA POLYMERASE III TRANSCRIPTION MAF1 HOMOLOG"/>
    <property type="match status" value="1"/>
</dbReference>
<feature type="transmembrane region" description="Helical" evidence="2">
    <location>
        <begin position="91"/>
        <end position="111"/>
    </location>
</feature>
<feature type="region of interest" description="Disordered" evidence="1">
    <location>
        <begin position="574"/>
        <end position="600"/>
    </location>
</feature>
<dbReference type="STRING" id="743788.S8FIZ2"/>
<dbReference type="HOGENOM" id="CLU_355663_0_0_1"/>
<dbReference type="InterPro" id="IPR045340">
    <property type="entry name" value="DUF6533"/>
</dbReference>
<dbReference type="PANTHER" id="PTHR22504">
    <property type="entry name" value="REPRESSOR OF RNA POLYMERASE III TRANSCRIPTION MAF1"/>
    <property type="match status" value="1"/>
</dbReference>
<feature type="region of interest" description="Disordered" evidence="1">
    <location>
        <begin position="630"/>
        <end position="699"/>
    </location>
</feature>
<dbReference type="InParanoid" id="S8FIZ2"/>
<keyword evidence="2" id="KW-0812">Transmembrane</keyword>
<dbReference type="GO" id="GO:0005634">
    <property type="term" value="C:nucleus"/>
    <property type="evidence" value="ECO:0007669"/>
    <property type="project" value="TreeGrafter"/>
</dbReference>
<feature type="compositionally biased region" description="Acidic residues" evidence="1">
    <location>
        <begin position="638"/>
        <end position="673"/>
    </location>
</feature>
<feature type="transmembrane region" description="Helical" evidence="2">
    <location>
        <begin position="123"/>
        <end position="143"/>
    </location>
</feature>
<reference evidence="4 5" key="1">
    <citation type="journal article" date="2012" name="Science">
        <title>The Paleozoic origin of enzymatic lignin decomposition reconstructed from 31 fungal genomes.</title>
        <authorList>
            <person name="Floudas D."/>
            <person name="Binder M."/>
            <person name="Riley R."/>
            <person name="Barry K."/>
            <person name="Blanchette R.A."/>
            <person name="Henrissat B."/>
            <person name="Martinez A.T."/>
            <person name="Otillar R."/>
            <person name="Spatafora J.W."/>
            <person name="Yadav J.S."/>
            <person name="Aerts A."/>
            <person name="Benoit I."/>
            <person name="Boyd A."/>
            <person name="Carlson A."/>
            <person name="Copeland A."/>
            <person name="Coutinho P.M."/>
            <person name="de Vries R.P."/>
            <person name="Ferreira P."/>
            <person name="Findley K."/>
            <person name="Foster B."/>
            <person name="Gaskell J."/>
            <person name="Glotzer D."/>
            <person name="Gorecki P."/>
            <person name="Heitman J."/>
            <person name="Hesse C."/>
            <person name="Hori C."/>
            <person name="Igarashi K."/>
            <person name="Jurgens J.A."/>
            <person name="Kallen N."/>
            <person name="Kersten P."/>
            <person name="Kohler A."/>
            <person name="Kuees U."/>
            <person name="Kumar T.K.A."/>
            <person name="Kuo A."/>
            <person name="LaButti K."/>
            <person name="Larrondo L.F."/>
            <person name="Lindquist E."/>
            <person name="Ling A."/>
            <person name="Lombard V."/>
            <person name="Lucas S."/>
            <person name="Lundell T."/>
            <person name="Martin R."/>
            <person name="McLaughlin D.J."/>
            <person name="Morgenstern I."/>
            <person name="Morin E."/>
            <person name="Murat C."/>
            <person name="Nagy L.G."/>
            <person name="Nolan M."/>
            <person name="Ohm R.A."/>
            <person name="Patyshakuliyeva A."/>
            <person name="Rokas A."/>
            <person name="Ruiz-Duenas F.J."/>
            <person name="Sabat G."/>
            <person name="Salamov A."/>
            <person name="Samejima M."/>
            <person name="Schmutz J."/>
            <person name="Slot J.C."/>
            <person name="St John F."/>
            <person name="Stenlid J."/>
            <person name="Sun H."/>
            <person name="Sun S."/>
            <person name="Syed K."/>
            <person name="Tsang A."/>
            <person name="Wiebenga A."/>
            <person name="Young D."/>
            <person name="Pisabarro A."/>
            <person name="Eastwood D.C."/>
            <person name="Martin F."/>
            <person name="Cullen D."/>
            <person name="Grigoriev I.V."/>
            <person name="Hibbett D.S."/>
        </authorList>
    </citation>
    <scope>NUCLEOTIDE SEQUENCE</scope>
    <source>
        <strain evidence="5">FP-58527</strain>
    </source>
</reference>
<evidence type="ECO:0000256" key="1">
    <source>
        <dbReference type="SAM" id="MobiDB-lite"/>
    </source>
</evidence>
<feature type="domain" description="DUF6533" evidence="3">
    <location>
        <begin position="24"/>
        <end position="69"/>
    </location>
</feature>
<feature type="transmembrane region" description="Helical" evidence="2">
    <location>
        <begin position="195"/>
        <end position="224"/>
    </location>
</feature>
<keyword evidence="2" id="KW-1133">Transmembrane helix</keyword>
<name>S8FIZ2_FOMSC</name>
<dbReference type="InterPro" id="IPR038564">
    <property type="entry name" value="Maf1_sf"/>
</dbReference>
<dbReference type="Gene3D" id="3.40.1000.50">
    <property type="entry name" value="Repressor of RNA polymerase III transcription Maf1"/>
    <property type="match status" value="2"/>
</dbReference>
<dbReference type="GO" id="GO:0016480">
    <property type="term" value="P:negative regulation of transcription by RNA polymerase III"/>
    <property type="evidence" value="ECO:0007669"/>
    <property type="project" value="InterPro"/>
</dbReference>
<dbReference type="Proteomes" id="UP000015241">
    <property type="component" value="Unassembled WGS sequence"/>
</dbReference>
<feature type="region of interest" description="Disordered" evidence="1">
    <location>
        <begin position="396"/>
        <end position="418"/>
    </location>
</feature>
<organism evidence="4 5">
    <name type="scientific">Fomitopsis schrenkii</name>
    <name type="common">Brown rot fungus</name>
    <dbReference type="NCBI Taxonomy" id="2126942"/>
    <lineage>
        <taxon>Eukaryota</taxon>
        <taxon>Fungi</taxon>
        <taxon>Dikarya</taxon>
        <taxon>Basidiomycota</taxon>
        <taxon>Agaricomycotina</taxon>
        <taxon>Agaricomycetes</taxon>
        <taxon>Polyporales</taxon>
        <taxon>Fomitopsis</taxon>
    </lineage>
</organism>
<dbReference type="OrthoDB" id="277029at2759"/>